<organism evidence="1 2">
    <name type="scientific">Rhododendron molle</name>
    <name type="common">Chinese azalea</name>
    <name type="synonym">Azalea mollis</name>
    <dbReference type="NCBI Taxonomy" id="49168"/>
    <lineage>
        <taxon>Eukaryota</taxon>
        <taxon>Viridiplantae</taxon>
        <taxon>Streptophyta</taxon>
        <taxon>Embryophyta</taxon>
        <taxon>Tracheophyta</taxon>
        <taxon>Spermatophyta</taxon>
        <taxon>Magnoliopsida</taxon>
        <taxon>eudicotyledons</taxon>
        <taxon>Gunneridae</taxon>
        <taxon>Pentapetalae</taxon>
        <taxon>asterids</taxon>
        <taxon>Ericales</taxon>
        <taxon>Ericaceae</taxon>
        <taxon>Ericoideae</taxon>
        <taxon>Rhodoreae</taxon>
        <taxon>Rhododendron</taxon>
    </lineage>
</organism>
<evidence type="ECO:0000313" key="1">
    <source>
        <dbReference type="EMBL" id="KAI8560740.1"/>
    </source>
</evidence>
<dbReference type="Proteomes" id="UP001062846">
    <property type="component" value="Chromosome 4"/>
</dbReference>
<evidence type="ECO:0000313" key="2">
    <source>
        <dbReference type="Proteomes" id="UP001062846"/>
    </source>
</evidence>
<keyword evidence="2" id="KW-1185">Reference proteome</keyword>
<accession>A0ACC0P5F3</accession>
<protein>
    <submittedName>
        <fullName evidence="1">Uncharacterized protein</fullName>
    </submittedName>
</protein>
<sequence>MNRPPDRGRGRGNNSRGRGKPKVTQAEVEAYLKAHKLQFPSLQEAGSSSSSSLSMAEVIQTEEVFKSLKTTETIMVLEKSDEQWKNDPLKIKSRYLDTMNYPVPEGKYRYIYEAILTESGSVVFNYTYDSKIGQKSPISYSKIVIKTKTIDDIKAKTQELGQQLKQKEKLSIKNPFLEISAQLRSKNPSLTDNEIVLKTMDFMKKQFLQTVHQEADDESMTLAKGNKEDNNPFTCLAGESQDPYEDDQNTPTLGDFWDSMTEIMAEKLSSNKSKEKNQ</sequence>
<proteinExistence type="predicted"/>
<gene>
    <name evidence="1" type="ORF">RHMOL_Rhmol04G0280000</name>
</gene>
<name>A0ACC0P5F3_RHOML</name>
<comment type="caution">
    <text evidence="1">The sequence shown here is derived from an EMBL/GenBank/DDBJ whole genome shotgun (WGS) entry which is preliminary data.</text>
</comment>
<dbReference type="EMBL" id="CM046391">
    <property type="protein sequence ID" value="KAI8560740.1"/>
    <property type="molecule type" value="Genomic_DNA"/>
</dbReference>
<reference evidence="1" key="1">
    <citation type="submission" date="2022-02" db="EMBL/GenBank/DDBJ databases">
        <title>Plant Genome Project.</title>
        <authorList>
            <person name="Zhang R.-G."/>
        </authorList>
    </citation>
    <scope>NUCLEOTIDE SEQUENCE</scope>
    <source>
        <strain evidence="1">AT1</strain>
    </source>
</reference>